<name>A0A085N379_9BILA</name>
<sequence length="79" mass="8983">MKMKPGQTYAEWIADLRGFAEDCHYVCENPKCGATFVDSLIRDMIILHTPHEKVRTTALHYRNPSVDQVISIAQSFEAS</sequence>
<dbReference type="Proteomes" id="UP000030764">
    <property type="component" value="Unassembled WGS sequence"/>
</dbReference>
<evidence type="ECO:0000313" key="2">
    <source>
        <dbReference type="EMBL" id="KFD63925.1"/>
    </source>
</evidence>
<keyword evidence="3" id="KW-1185">Reference proteome</keyword>
<organism evidence="2">
    <name type="scientific">Trichuris suis</name>
    <name type="common">pig whipworm</name>
    <dbReference type="NCBI Taxonomy" id="68888"/>
    <lineage>
        <taxon>Eukaryota</taxon>
        <taxon>Metazoa</taxon>
        <taxon>Ecdysozoa</taxon>
        <taxon>Nematoda</taxon>
        <taxon>Enoplea</taxon>
        <taxon>Dorylaimia</taxon>
        <taxon>Trichinellida</taxon>
        <taxon>Trichuridae</taxon>
        <taxon>Trichuris</taxon>
    </lineage>
</organism>
<proteinExistence type="predicted"/>
<reference evidence="2 3" key="1">
    <citation type="journal article" date="2014" name="Nat. Genet.">
        <title>Genome and transcriptome of the porcine whipworm Trichuris suis.</title>
        <authorList>
            <person name="Jex A.R."/>
            <person name="Nejsum P."/>
            <person name="Schwarz E.M."/>
            <person name="Hu L."/>
            <person name="Young N.D."/>
            <person name="Hall R.S."/>
            <person name="Korhonen P.K."/>
            <person name="Liao S."/>
            <person name="Thamsborg S."/>
            <person name="Xia J."/>
            <person name="Xu P."/>
            <person name="Wang S."/>
            <person name="Scheerlinck J.P."/>
            <person name="Hofmann A."/>
            <person name="Sternberg P.W."/>
            <person name="Wang J."/>
            <person name="Gasser R.B."/>
        </authorList>
    </citation>
    <scope>NUCLEOTIDE SEQUENCE [LARGE SCALE GENOMIC DNA]</scope>
    <source>
        <strain evidence="2">DCEP-RM93F</strain>
        <strain evidence="1">DCEP-RM93M</strain>
    </source>
</reference>
<dbReference type="EMBL" id="KL367564">
    <property type="protein sequence ID" value="KFD63925.1"/>
    <property type="molecule type" value="Genomic_DNA"/>
</dbReference>
<evidence type="ECO:0000313" key="3">
    <source>
        <dbReference type="Proteomes" id="UP000030764"/>
    </source>
</evidence>
<dbReference type="EMBL" id="KL363411">
    <property type="protein sequence ID" value="KFD45904.1"/>
    <property type="molecule type" value="Genomic_DNA"/>
</dbReference>
<protein>
    <submittedName>
        <fullName evidence="2">Uncharacterized protein</fullName>
    </submittedName>
</protein>
<dbReference type="Proteomes" id="UP000030758">
    <property type="component" value="Unassembled WGS sequence"/>
</dbReference>
<evidence type="ECO:0000313" key="1">
    <source>
        <dbReference type="EMBL" id="KFD45904.1"/>
    </source>
</evidence>
<dbReference type="AlphaFoldDB" id="A0A085N379"/>
<gene>
    <name evidence="1" type="ORF">M513_13216</name>
    <name evidence="2" type="ORF">M514_13216</name>
</gene>
<accession>A0A085N379</accession>